<feature type="region of interest" description="Disordered" evidence="1">
    <location>
        <begin position="26"/>
        <end position="77"/>
    </location>
</feature>
<name>M5CFW2_THACB</name>
<reference evidence="2 3" key="1">
    <citation type="journal article" date="2013" name="J. Biotechnol.">
        <title>Establishment and interpretation of the genome sequence of the phytopathogenic fungus Rhizoctonia solani AG1-IB isolate 7/3/14.</title>
        <authorList>
            <person name="Wibberg D.W."/>
            <person name="Jelonek L.J."/>
            <person name="Rupp O.R."/>
            <person name="Hennig M.H."/>
            <person name="Eikmeyer F.E."/>
            <person name="Goesmann A.G."/>
            <person name="Hartmann A.H."/>
            <person name="Borriss R.B."/>
            <person name="Grosch R.G."/>
            <person name="Puehler A.P."/>
            <person name="Schlueter A.S."/>
        </authorList>
    </citation>
    <scope>NUCLEOTIDE SEQUENCE [LARGE SCALE GENOMIC DNA]</scope>
    <source>
        <strain evidence="3">AG1-IB / isolate 7/3/14</strain>
    </source>
</reference>
<evidence type="ECO:0000313" key="2">
    <source>
        <dbReference type="EMBL" id="CCO35062.1"/>
    </source>
</evidence>
<organism evidence="2 3">
    <name type="scientific">Thanatephorus cucumeris (strain AG1-IB / isolate 7/3/14)</name>
    <name type="common">Lettuce bottom rot fungus</name>
    <name type="synonym">Rhizoctonia solani</name>
    <dbReference type="NCBI Taxonomy" id="1108050"/>
    <lineage>
        <taxon>Eukaryota</taxon>
        <taxon>Fungi</taxon>
        <taxon>Dikarya</taxon>
        <taxon>Basidiomycota</taxon>
        <taxon>Agaricomycotina</taxon>
        <taxon>Agaricomycetes</taxon>
        <taxon>Cantharellales</taxon>
        <taxon>Ceratobasidiaceae</taxon>
        <taxon>Rhizoctonia</taxon>
        <taxon>Rhizoctonia solani AG-1</taxon>
    </lineage>
</organism>
<dbReference type="Proteomes" id="UP000012065">
    <property type="component" value="Unassembled WGS sequence"/>
</dbReference>
<dbReference type="AlphaFoldDB" id="M5CFW2"/>
<comment type="caution">
    <text evidence="2">The sequence shown here is derived from an EMBL/GenBank/DDBJ whole genome shotgun (WGS) entry which is preliminary data.</text>
</comment>
<evidence type="ECO:0000313" key="3">
    <source>
        <dbReference type="Proteomes" id="UP000012065"/>
    </source>
</evidence>
<protein>
    <submittedName>
        <fullName evidence="2">Uncharacterized protein</fullName>
    </submittedName>
</protein>
<dbReference type="EMBL" id="CAOJ01014016">
    <property type="protein sequence ID" value="CCO35062.1"/>
    <property type="molecule type" value="Genomic_DNA"/>
</dbReference>
<sequence length="77" mass="7910">MKFSSPANIALASIALSSPSLLSSPVFANAAPTMDNPSLSPNPGTGYFGNARHRFSGNADDDLASDVEDSRPTPLSS</sequence>
<proteinExistence type="predicted"/>
<evidence type="ECO:0000256" key="1">
    <source>
        <dbReference type="SAM" id="MobiDB-lite"/>
    </source>
</evidence>
<accession>M5CFW2</accession>
<dbReference type="HOGENOM" id="CLU_2639825_0_0_1"/>
<gene>
    <name evidence="2" type="ORF">BN14_09176</name>
</gene>